<proteinExistence type="predicted"/>
<gene>
    <name evidence="1" type="ORF">NPIL_52001</name>
</gene>
<keyword evidence="2" id="KW-1185">Reference proteome</keyword>
<name>A0A8X6UE55_NEPPI</name>
<dbReference type="Proteomes" id="UP000887013">
    <property type="component" value="Unassembled WGS sequence"/>
</dbReference>
<comment type="caution">
    <text evidence="1">The sequence shown here is derived from an EMBL/GenBank/DDBJ whole genome shotgun (WGS) entry which is preliminary data.</text>
</comment>
<dbReference type="OrthoDB" id="10302418at2759"/>
<dbReference type="AlphaFoldDB" id="A0A8X6UE55"/>
<dbReference type="EMBL" id="BMAW01031795">
    <property type="protein sequence ID" value="GFU22760.1"/>
    <property type="molecule type" value="Genomic_DNA"/>
</dbReference>
<evidence type="ECO:0000313" key="1">
    <source>
        <dbReference type="EMBL" id="GFU22760.1"/>
    </source>
</evidence>
<protein>
    <submittedName>
        <fullName evidence="1">Uncharacterized protein</fullName>
    </submittedName>
</protein>
<reference evidence="1" key="1">
    <citation type="submission" date="2020-08" db="EMBL/GenBank/DDBJ databases">
        <title>Multicomponent nature underlies the extraordinary mechanical properties of spider dragline silk.</title>
        <authorList>
            <person name="Kono N."/>
            <person name="Nakamura H."/>
            <person name="Mori M."/>
            <person name="Yoshida Y."/>
            <person name="Ohtoshi R."/>
            <person name="Malay A.D."/>
            <person name="Moran D.A.P."/>
            <person name="Tomita M."/>
            <person name="Numata K."/>
            <person name="Arakawa K."/>
        </authorList>
    </citation>
    <scope>NUCLEOTIDE SEQUENCE</scope>
</reference>
<accession>A0A8X6UE55</accession>
<organism evidence="1 2">
    <name type="scientific">Nephila pilipes</name>
    <name type="common">Giant wood spider</name>
    <name type="synonym">Nephila maculata</name>
    <dbReference type="NCBI Taxonomy" id="299642"/>
    <lineage>
        <taxon>Eukaryota</taxon>
        <taxon>Metazoa</taxon>
        <taxon>Ecdysozoa</taxon>
        <taxon>Arthropoda</taxon>
        <taxon>Chelicerata</taxon>
        <taxon>Arachnida</taxon>
        <taxon>Araneae</taxon>
        <taxon>Araneomorphae</taxon>
        <taxon>Entelegynae</taxon>
        <taxon>Araneoidea</taxon>
        <taxon>Nephilidae</taxon>
        <taxon>Nephila</taxon>
    </lineage>
</organism>
<sequence>MCLVAIGYVCLYIVASSRREADSKNGLEVSPNGSRVNRYVTISSAMQRFPSEVYSVLYKEIVLRLCLHLLVLAEEMPDFHRK</sequence>
<evidence type="ECO:0000313" key="2">
    <source>
        <dbReference type="Proteomes" id="UP000887013"/>
    </source>
</evidence>